<proteinExistence type="predicted"/>
<dbReference type="EMBL" id="RQEP01000012">
    <property type="protein sequence ID" value="TGK03830.1"/>
    <property type="molecule type" value="Genomic_DNA"/>
</dbReference>
<comment type="caution">
    <text evidence="3">The sequence shown here is derived from an EMBL/GenBank/DDBJ whole genome shotgun (WGS) entry which is preliminary data.</text>
</comment>
<keyword evidence="4" id="KW-1185">Reference proteome</keyword>
<reference evidence="3" key="1">
    <citation type="journal article" date="2019" name="PLoS Negl. Trop. Dis.">
        <title>Revisiting the worldwide diversity of Leptospira species in the environment.</title>
        <authorList>
            <person name="Vincent A.T."/>
            <person name="Schiettekatte O."/>
            <person name="Bourhy P."/>
            <person name="Veyrier F.J."/>
            <person name="Picardeau M."/>
        </authorList>
    </citation>
    <scope>NUCLEOTIDE SEQUENCE [LARGE SCALE GENOMIC DNA]</scope>
    <source>
        <strain evidence="3">SSS9</strain>
    </source>
</reference>
<sequence length="128" mass="14206">MASNKTSSEETSHQDSSNQQDGSSFINFELKEHLLAFINSIAEYFETLFLYAKKIAVEQIVNGVQAYLFLKVGLFFISLSVLFLLGAFFLFLQRYFGGDPLPALLGTGGLCFGISIISFILVARKFKG</sequence>
<feature type="transmembrane region" description="Helical" evidence="2">
    <location>
        <begin position="103"/>
        <end position="123"/>
    </location>
</feature>
<feature type="region of interest" description="Disordered" evidence="1">
    <location>
        <begin position="1"/>
        <end position="21"/>
    </location>
</feature>
<dbReference type="InterPro" id="IPR058179">
    <property type="entry name" value="LBF_4227-like"/>
</dbReference>
<dbReference type="NCBIfam" id="NF047761">
    <property type="entry name" value="LBF_4227_fam"/>
    <property type="match status" value="1"/>
</dbReference>
<gene>
    <name evidence="3" type="ORF">EHO59_09870</name>
</gene>
<keyword evidence="2" id="KW-0472">Membrane</keyword>
<evidence type="ECO:0000256" key="2">
    <source>
        <dbReference type="SAM" id="Phobius"/>
    </source>
</evidence>
<accession>A0A4R9FZE2</accession>
<evidence type="ECO:0000313" key="3">
    <source>
        <dbReference type="EMBL" id="TGK03830.1"/>
    </source>
</evidence>
<feature type="transmembrane region" description="Helical" evidence="2">
    <location>
        <begin position="64"/>
        <end position="91"/>
    </location>
</feature>
<organism evidence="3 4">
    <name type="scientific">Leptospira semungkisensis</name>
    <dbReference type="NCBI Taxonomy" id="2484985"/>
    <lineage>
        <taxon>Bacteria</taxon>
        <taxon>Pseudomonadati</taxon>
        <taxon>Spirochaetota</taxon>
        <taxon>Spirochaetia</taxon>
        <taxon>Leptospirales</taxon>
        <taxon>Leptospiraceae</taxon>
        <taxon>Leptospira</taxon>
    </lineage>
</organism>
<dbReference type="AlphaFoldDB" id="A0A4R9FZE2"/>
<dbReference type="RefSeq" id="WP_135587447.1">
    <property type="nucleotide sequence ID" value="NZ_RQEP01000012.1"/>
</dbReference>
<keyword evidence="2" id="KW-0812">Transmembrane</keyword>
<dbReference type="Proteomes" id="UP000297453">
    <property type="component" value="Unassembled WGS sequence"/>
</dbReference>
<dbReference type="OrthoDB" id="331254at2"/>
<keyword evidence="2" id="KW-1133">Transmembrane helix</keyword>
<protein>
    <recommendedName>
        <fullName evidence="5">Phage holin family protein</fullName>
    </recommendedName>
</protein>
<name>A0A4R9FZE2_9LEPT</name>
<evidence type="ECO:0000256" key="1">
    <source>
        <dbReference type="SAM" id="MobiDB-lite"/>
    </source>
</evidence>
<evidence type="ECO:0000313" key="4">
    <source>
        <dbReference type="Proteomes" id="UP000297453"/>
    </source>
</evidence>
<evidence type="ECO:0008006" key="5">
    <source>
        <dbReference type="Google" id="ProtNLM"/>
    </source>
</evidence>